<keyword evidence="1" id="KW-0472">Membrane</keyword>
<evidence type="ECO:0000313" key="4">
    <source>
        <dbReference type="Proteomes" id="UP000036923"/>
    </source>
</evidence>
<name>A0A0L6JVJ7_9FIRM</name>
<proteinExistence type="predicted"/>
<dbReference type="Gene3D" id="3.30.457.10">
    <property type="entry name" value="Copper amine oxidase-like, N-terminal domain"/>
    <property type="match status" value="1"/>
</dbReference>
<dbReference type="eggNOG" id="COG0860">
    <property type="taxonomic scope" value="Bacteria"/>
</dbReference>
<dbReference type="SUPFAM" id="SSF48452">
    <property type="entry name" value="TPR-like"/>
    <property type="match status" value="1"/>
</dbReference>
<keyword evidence="1" id="KW-0812">Transmembrane</keyword>
<dbReference type="InterPro" id="IPR012854">
    <property type="entry name" value="Cu_amine_oxidase-like_N"/>
</dbReference>
<organism evidence="3 4">
    <name type="scientific">Pseudobacteroides cellulosolvens ATCC 35603 = DSM 2933</name>
    <dbReference type="NCBI Taxonomy" id="398512"/>
    <lineage>
        <taxon>Bacteria</taxon>
        <taxon>Bacillati</taxon>
        <taxon>Bacillota</taxon>
        <taxon>Clostridia</taxon>
        <taxon>Eubacteriales</taxon>
        <taxon>Oscillospiraceae</taxon>
        <taxon>Pseudobacteroides</taxon>
    </lineage>
</organism>
<feature type="transmembrane region" description="Helical" evidence="1">
    <location>
        <begin position="7"/>
        <end position="24"/>
    </location>
</feature>
<dbReference type="InterPro" id="IPR011990">
    <property type="entry name" value="TPR-like_helical_dom_sf"/>
</dbReference>
<dbReference type="eggNOG" id="COG0457">
    <property type="taxonomic scope" value="Bacteria"/>
</dbReference>
<dbReference type="Pfam" id="PF07833">
    <property type="entry name" value="Cu_amine_oxidN1"/>
    <property type="match status" value="1"/>
</dbReference>
<evidence type="ECO:0000256" key="1">
    <source>
        <dbReference type="SAM" id="Phobius"/>
    </source>
</evidence>
<accession>A0A0L6JVJ7</accession>
<dbReference type="SMART" id="SM00028">
    <property type="entry name" value="TPR"/>
    <property type="match status" value="2"/>
</dbReference>
<dbReference type="AlphaFoldDB" id="A0A0L6JVJ7"/>
<dbReference type="SUPFAM" id="SSF55383">
    <property type="entry name" value="Copper amine oxidase, domain N"/>
    <property type="match status" value="1"/>
</dbReference>
<dbReference type="PATRIC" id="fig|398512.5.peg.5245"/>
<dbReference type="EMBL" id="LGTC01000001">
    <property type="protein sequence ID" value="KNY29729.1"/>
    <property type="molecule type" value="Genomic_DNA"/>
</dbReference>
<dbReference type="OrthoDB" id="1737181at2"/>
<dbReference type="Gene3D" id="1.25.40.10">
    <property type="entry name" value="Tetratricopeptide repeat domain"/>
    <property type="match status" value="2"/>
</dbReference>
<dbReference type="InterPro" id="IPR036582">
    <property type="entry name" value="Mao_N_sf"/>
</dbReference>
<keyword evidence="1" id="KW-1133">Transmembrane helix</keyword>
<sequence length="515" mass="59583">MKSKHILFLKIYILVVLLINSPFIRVNAKDTRITTDSLNIKDARTETINGTIYLPLRNIFQSLGWKVYWSSKEKSVKCVCDNGEINFKLGSKEIYIDKTYSLMDSPFIIIKNKSYIPKKFITQQFGIKARWNKKGNIIITSDKDTTSVTVNGGNNIVIVGDGIIVNIFEPCNVDTINDMISYSDRLLAFNNPEEAIKKYNEILDNISKDETPDVYAHVMNNMANAYSKLSEYKQTKRNISIAIKYYHEAIAYYKDIEDTANYSILLNNLGSAYRVLCNITGNNSLLKTSIDLYRESLKFYTLTKYPMDYSLIQYNMAKAYSDMDNFDLSIDCLLEAKEIFTKVLEKYTIDKSPSCYALIQYNLGSINFMLKGIYPLKGSTDNLSNYFNEALKVWTAESYPMNYAKVHQYLGYMNMKSYENSDIKEYLYTAKEEYNEASKFYSLDRSPYKYAEINYDLGYVEFLIAKLNNNEDSILNTICCYQNCLKVFNIDEYPKHHKSTLSAIEKLNNIKEDVK</sequence>
<comment type="caution">
    <text evidence="3">The sequence shown here is derived from an EMBL/GenBank/DDBJ whole genome shotgun (WGS) entry which is preliminary data.</text>
</comment>
<protein>
    <submittedName>
        <fullName evidence="3">Copper amine oxidase-like domain-containing protein</fullName>
    </submittedName>
</protein>
<keyword evidence="4" id="KW-1185">Reference proteome</keyword>
<gene>
    <name evidence="3" type="ORF">Bccel_5006</name>
</gene>
<feature type="domain" description="Copper amine oxidase-like N-terminal" evidence="2">
    <location>
        <begin position="42"/>
        <end position="139"/>
    </location>
</feature>
<reference evidence="4" key="1">
    <citation type="submission" date="2015-07" db="EMBL/GenBank/DDBJ databases">
        <title>Near-Complete Genome Sequence of the Cellulolytic Bacterium Bacteroides (Pseudobacteroides) cellulosolvens ATCC 35603.</title>
        <authorList>
            <person name="Dassa B."/>
            <person name="Utturkar S.M."/>
            <person name="Klingeman D.M."/>
            <person name="Hurt R.A."/>
            <person name="Keller M."/>
            <person name="Xu J."/>
            <person name="Reddy Y.H.K."/>
            <person name="Borovok I."/>
            <person name="Grinberg I.R."/>
            <person name="Lamed R."/>
            <person name="Zhivin O."/>
            <person name="Bayer E.A."/>
            <person name="Brown S.D."/>
        </authorList>
    </citation>
    <scope>NUCLEOTIDE SEQUENCE [LARGE SCALE GENOMIC DNA]</scope>
    <source>
        <strain evidence="4">DSM 2933</strain>
    </source>
</reference>
<dbReference type="STRING" id="398512.Bccel_5006"/>
<dbReference type="RefSeq" id="WP_036943225.1">
    <property type="nucleotide sequence ID" value="NZ_JQKC01000021.1"/>
</dbReference>
<evidence type="ECO:0000259" key="2">
    <source>
        <dbReference type="Pfam" id="PF07833"/>
    </source>
</evidence>
<dbReference type="InterPro" id="IPR019734">
    <property type="entry name" value="TPR_rpt"/>
</dbReference>
<evidence type="ECO:0000313" key="3">
    <source>
        <dbReference type="EMBL" id="KNY29729.1"/>
    </source>
</evidence>
<dbReference type="Proteomes" id="UP000036923">
    <property type="component" value="Unassembled WGS sequence"/>
</dbReference>